<evidence type="ECO:0000313" key="1">
    <source>
        <dbReference type="EMBL" id="KDN27208.1"/>
    </source>
</evidence>
<dbReference type="EMBL" id="JFFR01000027">
    <property type="protein sequence ID" value="KDN27208.1"/>
    <property type="molecule type" value="Genomic_DNA"/>
</dbReference>
<dbReference type="Proteomes" id="UP000027219">
    <property type="component" value="Unassembled WGS sequence"/>
</dbReference>
<gene>
    <name evidence="1" type="ORF">VFDL14_20105</name>
</gene>
<proteinExistence type="predicted"/>
<dbReference type="RefSeq" id="WP_032552568.1">
    <property type="nucleotide sequence ID" value="NZ_AP025488.1"/>
</dbReference>
<sequence length="77" mass="8343">MVITFSGGKIIATPHELVVRLDGEHRVTLQAQVDAIQLIGKGANVVSANGSECKWSIKLDDEQQLRDIANEIGCDIL</sequence>
<keyword evidence="1" id="KW-0813">Transport</keyword>
<protein>
    <submittedName>
        <fullName evidence="1">PTS sugar transporter subunit IIA</fullName>
    </submittedName>
</protein>
<name>A0A066USR8_9VIBR</name>
<dbReference type="AlphaFoldDB" id="A0A066USR8"/>
<dbReference type="STRING" id="212667.VFDL14_20105"/>
<keyword evidence="1" id="KW-0762">Sugar transport</keyword>
<reference evidence="1 2" key="1">
    <citation type="submission" date="2014-02" db="EMBL/GenBank/DDBJ databases">
        <title>Vibrio fortis Dalian14 Genome Sequencing.</title>
        <authorList>
            <person name="Wang Y."/>
            <person name="Song L."/>
            <person name="Liu G."/>
            <person name="Ding J."/>
        </authorList>
    </citation>
    <scope>NUCLEOTIDE SEQUENCE [LARGE SCALE GENOMIC DNA]</scope>
    <source>
        <strain evidence="1 2">Dalian14</strain>
    </source>
</reference>
<keyword evidence="2" id="KW-1185">Reference proteome</keyword>
<dbReference type="OrthoDB" id="6271555at2"/>
<dbReference type="Pfam" id="PF11869">
    <property type="entry name" value="DUF3389"/>
    <property type="match status" value="1"/>
</dbReference>
<organism evidence="1 2">
    <name type="scientific">Vibrio fortis</name>
    <dbReference type="NCBI Taxonomy" id="212667"/>
    <lineage>
        <taxon>Bacteria</taxon>
        <taxon>Pseudomonadati</taxon>
        <taxon>Pseudomonadota</taxon>
        <taxon>Gammaproteobacteria</taxon>
        <taxon>Vibrionales</taxon>
        <taxon>Vibrionaceae</taxon>
        <taxon>Vibrio</taxon>
    </lineage>
</organism>
<accession>A0A066USR8</accession>
<evidence type="ECO:0000313" key="2">
    <source>
        <dbReference type="Proteomes" id="UP000027219"/>
    </source>
</evidence>
<dbReference type="InterPro" id="IPR021811">
    <property type="entry name" value="DUF3389"/>
</dbReference>
<comment type="caution">
    <text evidence="1">The sequence shown here is derived from an EMBL/GenBank/DDBJ whole genome shotgun (WGS) entry which is preliminary data.</text>
</comment>